<keyword evidence="4" id="KW-0964">Secreted</keyword>
<dbReference type="InterPro" id="IPR011050">
    <property type="entry name" value="Pectin_lyase_fold/virulence"/>
</dbReference>
<evidence type="ECO:0000256" key="5">
    <source>
        <dbReference type="ARBA" id="ARBA00022801"/>
    </source>
</evidence>
<dbReference type="GO" id="GO:0071555">
    <property type="term" value="P:cell wall organization"/>
    <property type="evidence" value="ECO:0007669"/>
    <property type="project" value="UniProtKB-KW"/>
</dbReference>
<comment type="caution">
    <text evidence="10">The sequence shown here is derived from an EMBL/GenBank/DDBJ whole genome shotgun (WGS) entry which is preliminary data.</text>
</comment>
<dbReference type="Gene3D" id="2.160.20.10">
    <property type="entry name" value="Single-stranded right-handed beta-helix, Pectin lyase-like"/>
    <property type="match status" value="1"/>
</dbReference>
<evidence type="ECO:0000313" key="10">
    <source>
        <dbReference type="EMBL" id="KAG6412574.1"/>
    </source>
</evidence>
<evidence type="ECO:0000256" key="7">
    <source>
        <dbReference type="ARBA" id="ARBA00023316"/>
    </source>
</evidence>
<evidence type="ECO:0000256" key="9">
    <source>
        <dbReference type="RuleBase" id="RU361169"/>
    </source>
</evidence>
<keyword evidence="11" id="KW-1185">Reference proteome</keyword>
<keyword evidence="6 9" id="KW-0326">Glycosidase</keyword>
<dbReference type="SMART" id="SM00710">
    <property type="entry name" value="PbH1"/>
    <property type="match status" value="4"/>
</dbReference>
<keyword evidence="5 9" id="KW-0378">Hydrolase</keyword>
<evidence type="ECO:0000256" key="3">
    <source>
        <dbReference type="ARBA" id="ARBA00022512"/>
    </source>
</evidence>
<dbReference type="EMBL" id="PNBA02000009">
    <property type="protein sequence ID" value="KAG6412574.1"/>
    <property type="molecule type" value="Genomic_DNA"/>
</dbReference>
<evidence type="ECO:0008006" key="12">
    <source>
        <dbReference type="Google" id="ProtNLM"/>
    </source>
</evidence>
<dbReference type="Proteomes" id="UP000298416">
    <property type="component" value="Unassembled WGS sequence"/>
</dbReference>
<dbReference type="InterPro" id="IPR006626">
    <property type="entry name" value="PbH1"/>
</dbReference>
<dbReference type="Pfam" id="PF00295">
    <property type="entry name" value="Glyco_hydro_28"/>
    <property type="match status" value="1"/>
</dbReference>
<dbReference type="InterPro" id="IPR000743">
    <property type="entry name" value="Glyco_hydro_28"/>
</dbReference>
<gene>
    <name evidence="10" type="ORF">SASPL_125256</name>
</gene>
<evidence type="ECO:0000256" key="6">
    <source>
        <dbReference type="ARBA" id="ARBA00023295"/>
    </source>
</evidence>
<sequence length="422" mass="45282">MNPTYNTTMAQTRHDNFTIIMRNDSCALRMRYELTTTWHKLFDIINAIAVAGEQRRLLAETVYDITKYGAKGDGKTDDAMAFRAGCEGKTPAKIVVPPGKFMMGEVILSGKCDAPPPLIIDIQGTILANPDPSAYSNKMWILLEHIDNVKISGGGTLNGQGANAWKYAGEANRMPVSFTFQSSSNGDISNLNFVDAMGFHSKLIDSINIKLSKMTITAPDESPNTDGIHLSNATNVEIIDSVIGTGDDCISIGTGSKNILVKNLKCGPGHGLAVGSLGKRPDELSVGNITFSSCTLTGTTNGARVKSYHKSPVLTATNIVFEDLTMNNVKNPIIIDQHYFSKTQPEQSSVKISDVHFRRIKGTTISEIAVLLNCSKKVPCSNIELADIDLKPTGEAKTVSSACESAVGIKGSGVLNPPVPKC</sequence>
<proteinExistence type="inferred from homology"/>
<protein>
    <recommendedName>
        <fullName evidence="12">Polygalacturonase</fullName>
    </recommendedName>
</protein>
<evidence type="ECO:0000256" key="2">
    <source>
        <dbReference type="ARBA" id="ARBA00008834"/>
    </source>
</evidence>
<reference evidence="10" key="2">
    <citation type="submission" date="2020-08" db="EMBL/GenBank/DDBJ databases">
        <title>Plant Genome Project.</title>
        <authorList>
            <person name="Zhang R.-G."/>
        </authorList>
    </citation>
    <scope>NUCLEOTIDE SEQUENCE</scope>
    <source>
        <strain evidence="10">Huo1</strain>
        <tissue evidence="10">Leaf</tissue>
    </source>
</reference>
<comment type="similarity">
    <text evidence="2 9">Belongs to the glycosyl hydrolase 28 family.</text>
</comment>
<name>A0A8X8ZQL0_SALSN</name>
<dbReference type="InterPro" id="IPR012334">
    <property type="entry name" value="Pectin_lyas_fold"/>
</dbReference>
<dbReference type="PROSITE" id="PS00502">
    <property type="entry name" value="POLYGALACTURONASE"/>
    <property type="match status" value="1"/>
</dbReference>
<organism evidence="10">
    <name type="scientific">Salvia splendens</name>
    <name type="common">Scarlet sage</name>
    <dbReference type="NCBI Taxonomy" id="180675"/>
    <lineage>
        <taxon>Eukaryota</taxon>
        <taxon>Viridiplantae</taxon>
        <taxon>Streptophyta</taxon>
        <taxon>Embryophyta</taxon>
        <taxon>Tracheophyta</taxon>
        <taxon>Spermatophyta</taxon>
        <taxon>Magnoliopsida</taxon>
        <taxon>eudicotyledons</taxon>
        <taxon>Gunneridae</taxon>
        <taxon>Pentapetalae</taxon>
        <taxon>asterids</taxon>
        <taxon>lamiids</taxon>
        <taxon>Lamiales</taxon>
        <taxon>Lamiaceae</taxon>
        <taxon>Nepetoideae</taxon>
        <taxon>Mentheae</taxon>
        <taxon>Salviinae</taxon>
        <taxon>Salvia</taxon>
        <taxon>Salvia subgen. Calosphace</taxon>
        <taxon>core Calosphace</taxon>
    </lineage>
</organism>
<feature type="active site" evidence="8">
    <location>
        <position position="270"/>
    </location>
</feature>
<keyword evidence="7" id="KW-0961">Cell wall biogenesis/degradation</keyword>
<dbReference type="GO" id="GO:0004650">
    <property type="term" value="F:polygalacturonase activity"/>
    <property type="evidence" value="ECO:0007669"/>
    <property type="project" value="InterPro"/>
</dbReference>
<accession>A0A8X8ZQL0</accession>
<reference evidence="10" key="1">
    <citation type="submission" date="2018-01" db="EMBL/GenBank/DDBJ databases">
        <authorList>
            <person name="Mao J.F."/>
        </authorList>
    </citation>
    <scope>NUCLEOTIDE SEQUENCE</scope>
    <source>
        <strain evidence="10">Huo1</strain>
        <tissue evidence="10">Leaf</tissue>
    </source>
</reference>
<evidence type="ECO:0000313" key="11">
    <source>
        <dbReference type="Proteomes" id="UP000298416"/>
    </source>
</evidence>
<evidence type="ECO:0000256" key="8">
    <source>
        <dbReference type="PROSITE-ProRule" id="PRU10052"/>
    </source>
</evidence>
<dbReference type="SUPFAM" id="SSF51126">
    <property type="entry name" value="Pectin lyase-like"/>
    <property type="match status" value="1"/>
</dbReference>
<evidence type="ECO:0000256" key="1">
    <source>
        <dbReference type="ARBA" id="ARBA00004191"/>
    </source>
</evidence>
<dbReference type="AlphaFoldDB" id="A0A8X8ZQL0"/>
<dbReference type="PANTHER" id="PTHR31375">
    <property type="match status" value="1"/>
</dbReference>
<dbReference type="GO" id="GO:0005975">
    <property type="term" value="P:carbohydrate metabolic process"/>
    <property type="evidence" value="ECO:0007669"/>
    <property type="project" value="InterPro"/>
</dbReference>
<comment type="subcellular location">
    <subcellularLocation>
        <location evidence="1">Secreted</location>
        <location evidence="1">Cell wall</location>
    </subcellularLocation>
</comment>
<keyword evidence="3" id="KW-0134">Cell wall</keyword>
<evidence type="ECO:0000256" key="4">
    <source>
        <dbReference type="ARBA" id="ARBA00022525"/>
    </source>
</evidence>